<evidence type="ECO:0008006" key="5">
    <source>
        <dbReference type="Google" id="ProtNLM"/>
    </source>
</evidence>
<dbReference type="EMBL" id="JAODAN010000001">
    <property type="protein sequence ID" value="KAK1926875.1"/>
    <property type="molecule type" value="Genomic_DNA"/>
</dbReference>
<feature type="region of interest" description="Disordered" evidence="1">
    <location>
        <begin position="536"/>
        <end position="572"/>
    </location>
</feature>
<evidence type="ECO:0000313" key="3">
    <source>
        <dbReference type="EMBL" id="KAK1926875.1"/>
    </source>
</evidence>
<keyword evidence="4" id="KW-1185">Reference proteome</keyword>
<evidence type="ECO:0000256" key="2">
    <source>
        <dbReference type="SAM" id="Phobius"/>
    </source>
</evidence>
<comment type="caution">
    <text evidence="3">The sequence shown here is derived from an EMBL/GenBank/DDBJ whole genome shotgun (WGS) entry which is preliminary data.</text>
</comment>
<feature type="region of interest" description="Disordered" evidence="1">
    <location>
        <begin position="284"/>
        <end position="309"/>
    </location>
</feature>
<organism evidence="3 4">
    <name type="scientific">Papiliotrema laurentii</name>
    <name type="common">Cryptococcus laurentii</name>
    <dbReference type="NCBI Taxonomy" id="5418"/>
    <lineage>
        <taxon>Eukaryota</taxon>
        <taxon>Fungi</taxon>
        <taxon>Dikarya</taxon>
        <taxon>Basidiomycota</taxon>
        <taxon>Agaricomycotina</taxon>
        <taxon>Tremellomycetes</taxon>
        <taxon>Tremellales</taxon>
        <taxon>Rhynchogastremaceae</taxon>
        <taxon>Papiliotrema</taxon>
    </lineage>
</organism>
<feature type="compositionally biased region" description="Basic and acidic residues" evidence="1">
    <location>
        <begin position="672"/>
        <end position="718"/>
    </location>
</feature>
<feature type="compositionally biased region" description="Low complexity" evidence="1">
    <location>
        <begin position="646"/>
        <end position="664"/>
    </location>
</feature>
<keyword evidence="2" id="KW-0812">Transmembrane</keyword>
<feature type="region of interest" description="Disordered" evidence="1">
    <location>
        <begin position="218"/>
        <end position="260"/>
    </location>
</feature>
<reference evidence="3" key="1">
    <citation type="submission" date="2023-02" db="EMBL/GenBank/DDBJ databases">
        <title>Identification and recombinant expression of a fungal hydrolase from Papiliotrema laurentii that hydrolyzes apple cutin and clears colloidal polyester polyurethane.</title>
        <authorList>
            <consortium name="DOE Joint Genome Institute"/>
            <person name="Roman V.A."/>
            <person name="Bojanowski C."/>
            <person name="Crable B.R."/>
            <person name="Wagner D.N."/>
            <person name="Hung C.S."/>
            <person name="Nadeau L.J."/>
            <person name="Schratz L."/>
            <person name="Haridas S."/>
            <person name="Pangilinan J."/>
            <person name="Lipzen A."/>
            <person name="Na H."/>
            <person name="Yan M."/>
            <person name="Ng V."/>
            <person name="Grigoriev I.V."/>
            <person name="Spatafora J.W."/>
            <person name="Barlow D."/>
            <person name="Biffinger J."/>
            <person name="Kelley-Loughnane N."/>
            <person name="Varaljay V.A."/>
            <person name="Crookes-Goodson W.J."/>
        </authorList>
    </citation>
    <scope>NUCLEOTIDE SEQUENCE</scope>
    <source>
        <strain evidence="3">5307AH</strain>
    </source>
</reference>
<sequence>MTLSMVTISWAGYNLFRLAAVGIMAWALVIQFIAMSDDMAIYRDTLRDSSDVDLDPTANLTTQVDSYYGASAVPNQPGGPFSLVCTRLLIGEPGDLPHTCLTHVPALTLALLIPAQLGLPESVCYYHLPWLGPQSSPLSLGSAQVVLAIMTLSLHATSSLLPASWGLLNIGVLNIVLAAILLLLAHRRGSKIPTILLFSLHHRLTYWVPPPDFYLSHRTPSPEDVEKDPGGNGVNGEEHPTVTRSTATRHHHHQPTRVQLPSRLHSANTLQVAVDAPEEDWQRLEGPVRKGPPRTRPSHQVSDFTDVTKGGYPTFSGMGLTTPGRNVPSGRVTETVDGRVEFRSEPEETVLAYLEHKQAILSQPLVPLDPSEVKDTKRTKPPSLTIDRPGDPVLAPPPSRGQPRRSTTQPAPRPCIAPLNIKPRRTRSTSQKAPPVAVLTPIGEDEPSSASTVKASSVYSSRAAAAEIAPRFPLPPSRLAHGRAVQEIQAALKTQSENTPTAGSTQPGPSGILISNPTPVDQAVAVTHRIDQLSQLAPEVPAAESTAVPPLKDPEDDEISPTSAKLPARLAAAKPARISKGVRFDLSSPRVAIFSPQTSISDSSATGSVHPTPTPKSPLSVVTSKWRSTIFGALTPGRRQPESADLEPSSESAESAARPESLASTVSTDSEADLRQADVVHEDTRREELQEVPRRPSEEKAGLPRRKDNVLGAGRRDGAVGTSPRTRPKSVA</sequence>
<feature type="transmembrane region" description="Helical" evidence="2">
    <location>
        <begin position="15"/>
        <end position="34"/>
    </location>
</feature>
<dbReference type="Proteomes" id="UP001182556">
    <property type="component" value="Unassembled WGS sequence"/>
</dbReference>
<feature type="transmembrane region" description="Helical" evidence="2">
    <location>
        <begin position="163"/>
        <end position="185"/>
    </location>
</feature>
<proteinExistence type="predicted"/>
<evidence type="ECO:0000256" key="1">
    <source>
        <dbReference type="SAM" id="MobiDB-lite"/>
    </source>
</evidence>
<feature type="region of interest" description="Disordered" evidence="1">
    <location>
        <begin position="493"/>
        <end position="517"/>
    </location>
</feature>
<feature type="transmembrane region" description="Helical" evidence="2">
    <location>
        <begin position="138"/>
        <end position="157"/>
    </location>
</feature>
<feature type="region of interest" description="Disordered" evidence="1">
    <location>
        <begin position="365"/>
        <end position="449"/>
    </location>
</feature>
<keyword evidence="2" id="KW-1133">Transmembrane helix</keyword>
<name>A0AAD9FVH6_PAPLA</name>
<gene>
    <name evidence="3" type="ORF">DB88DRAFT_513990</name>
</gene>
<accession>A0AAD9FVH6</accession>
<protein>
    <recommendedName>
        <fullName evidence="5">Transmembrane protein</fullName>
    </recommendedName>
</protein>
<evidence type="ECO:0000313" key="4">
    <source>
        <dbReference type="Proteomes" id="UP001182556"/>
    </source>
</evidence>
<dbReference type="AlphaFoldDB" id="A0AAD9FVH6"/>
<feature type="compositionally biased region" description="Polar residues" evidence="1">
    <location>
        <begin position="595"/>
        <end position="611"/>
    </location>
</feature>
<feature type="region of interest" description="Disordered" evidence="1">
    <location>
        <begin position="595"/>
        <end position="732"/>
    </location>
</feature>
<keyword evidence="2" id="KW-0472">Membrane</keyword>